<keyword evidence="2" id="KW-1185">Reference proteome</keyword>
<dbReference type="AlphaFoldDB" id="A0A448YPQ3"/>
<evidence type="ECO:0000313" key="2">
    <source>
        <dbReference type="Proteomes" id="UP000290900"/>
    </source>
</evidence>
<accession>A0A448YPQ3</accession>
<proteinExistence type="predicted"/>
<evidence type="ECO:0000313" key="1">
    <source>
        <dbReference type="EMBL" id="VEU22856.1"/>
    </source>
</evidence>
<dbReference type="OrthoDB" id="186013at2759"/>
<organism evidence="1 2">
    <name type="scientific">Brettanomyces naardenensis</name>
    <name type="common">Yeast</name>
    <dbReference type="NCBI Taxonomy" id="13370"/>
    <lineage>
        <taxon>Eukaryota</taxon>
        <taxon>Fungi</taxon>
        <taxon>Dikarya</taxon>
        <taxon>Ascomycota</taxon>
        <taxon>Saccharomycotina</taxon>
        <taxon>Pichiomycetes</taxon>
        <taxon>Pichiales</taxon>
        <taxon>Pichiaceae</taxon>
        <taxon>Brettanomyces</taxon>
    </lineage>
</organism>
<gene>
    <name evidence="1" type="ORF">BRENAR_LOCUS3587</name>
</gene>
<reference evidence="1 2" key="1">
    <citation type="submission" date="2018-12" db="EMBL/GenBank/DDBJ databases">
        <authorList>
            <person name="Tiukova I."/>
            <person name="Dainat J."/>
        </authorList>
    </citation>
    <scope>NUCLEOTIDE SEQUENCE [LARGE SCALE GENOMIC DNA]</scope>
</reference>
<dbReference type="Proteomes" id="UP000290900">
    <property type="component" value="Unassembled WGS sequence"/>
</dbReference>
<protein>
    <submittedName>
        <fullName evidence="1">DEKNAAC103945</fullName>
    </submittedName>
</protein>
<dbReference type="InParanoid" id="A0A448YPQ3"/>
<name>A0A448YPQ3_BRENA</name>
<dbReference type="EMBL" id="CAACVR010000031">
    <property type="protein sequence ID" value="VEU22856.1"/>
    <property type="molecule type" value="Genomic_DNA"/>
</dbReference>
<sequence length="248" mass="29282">MLSTRLKSSLAYGRPTASAINKAIEEKRQAQKNRQILAKASIKDILSSLIGSDDADEDYDLKKFDPTPYYANPKAYEKLPYFYRHFMGEQIRDKTKKKWKLLTDLIQQIDSAKDSERQAFTMEQNPLDNRKIGVPPDLPFRYPSVLKSTNPDKEMVIERFPSLDSRSFGKKRLEQYQRDRNMNPYNRFLIATLVILTVLGFRKDRRVNLSGKVPVYGWDEEEKERKEEERRRENDELSLKLRDAIRRR</sequence>